<organism evidence="4 5">
    <name type="scientific">Phenylobacterium terrae</name>
    <dbReference type="NCBI Taxonomy" id="2665495"/>
    <lineage>
        <taxon>Bacteria</taxon>
        <taxon>Pseudomonadati</taxon>
        <taxon>Pseudomonadota</taxon>
        <taxon>Alphaproteobacteria</taxon>
        <taxon>Caulobacterales</taxon>
        <taxon>Caulobacteraceae</taxon>
        <taxon>Phenylobacterium</taxon>
    </lineage>
</organism>
<dbReference type="InterPro" id="IPR016181">
    <property type="entry name" value="Acyl_CoA_acyltransferase"/>
</dbReference>
<dbReference type="PANTHER" id="PTHR43877:SF2">
    <property type="entry name" value="AMINOALKYLPHOSPHONATE N-ACETYLTRANSFERASE-RELATED"/>
    <property type="match status" value="1"/>
</dbReference>
<keyword evidence="2" id="KW-0012">Acyltransferase</keyword>
<dbReference type="InterPro" id="IPR050832">
    <property type="entry name" value="Bact_Acetyltransf"/>
</dbReference>
<dbReference type="EMBL" id="JBHUEY010000006">
    <property type="protein sequence ID" value="MFD1784751.1"/>
    <property type="molecule type" value="Genomic_DNA"/>
</dbReference>
<dbReference type="PANTHER" id="PTHR43877">
    <property type="entry name" value="AMINOALKYLPHOSPHONATE N-ACETYLTRANSFERASE-RELATED-RELATED"/>
    <property type="match status" value="1"/>
</dbReference>
<comment type="caution">
    <text evidence="4">The sequence shown here is derived from an EMBL/GenBank/DDBJ whole genome shotgun (WGS) entry which is preliminary data.</text>
</comment>
<keyword evidence="5" id="KW-1185">Reference proteome</keyword>
<name>A0ABW4N484_9CAUL</name>
<reference evidence="5" key="1">
    <citation type="journal article" date="2019" name="Int. J. Syst. Evol. Microbiol.">
        <title>The Global Catalogue of Microorganisms (GCM) 10K type strain sequencing project: providing services to taxonomists for standard genome sequencing and annotation.</title>
        <authorList>
            <consortium name="The Broad Institute Genomics Platform"/>
            <consortium name="The Broad Institute Genome Sequencing Center for Infectious Disease"/>
            <person name="Wu L."/>
            <person name="Ma J."/>
        </authorList>
    </citation>
    <scope>NUCLEOTIDE SEQUENCE [LARGE SCALE GENOMIC DNA]</scope>
    <source>
        <strain evidence="5">DFY28</strain>
    </source>
</reference>
<dbReference type="Proteomes" id="UP001597237">
    <property type="component" value="Unassembled WGS sequence"/>
</dbReference>
<dbReference type="Gene3D" id="3.40.630.30">
    <property type="match status" value="1"/>
</dbReference>
<dbReference type="Pfam" id="PF24553">
    <property type="entry name" value="Rv0428c_C"/>
    <property type="match status" value="1"/>
</dbReference>
<gene>
    <name evidence="4" type="ORF">ACFSC0_15210</name>
</gene>
<protein>
    <submittedName>
        <fullName evidence="4">GNAT family N-acetyltransferase</fullName>
    </submittedName>
</protein>
<dbReference type="PROSITE" id="PS51186">
    <property type="entry name" value="GNAT"/>
    <property type="match status" value="1"/>
</dbReference>
<dbReference type="InterPro" id="IPR056935">
    <property type="entry name" value="Rv0428c-like_C"/>
</dbReference>
<proteinExistence type="predicted"/>
<dbReference type="RefSeq" id="WP_377280890.1">
    <property type="nucleotide sequence ID" value="NZ_JBHRSI010000002.1"/>
</dbReference>
<dbReference type="SUPFAM" id="SSF55729">
    <property type="entry name" value="Acyl-CoA N-acyltransferases (Nat)"/>
    <property type="match status" value="1"/>
</dbReference>
<evidence type="ECO:0000256" key="1">
    <source>
        <dbReference type="ARBA" id="ARBA00022679"/>
    </source>
</evidence>
<evidence type="ECO:0000256" key="2">
    <source>
        <dbReference type="ARBA" id="ARBA00023315"/>
    </source>
</evidence>
<keyword evidence="1" id="KW-0808">Transferase</keyword>
<evidence type="ECO:0000313" key="5">
    <source>
        <dbReference type="Proteomes" id="UP001597237"/>
    </source>
</evidence>
<sequence>MIDAADVEAIERATIAALPPEAVIEIGGWLVALGAGAARRSKSAVPLSHELAADAAALDAIEAAYAERGLTPGFRICDGPGLDGVRAALADRGYRPEQPTLVKVGDVAGMRQVCGGEPAEVIASPDESWKAVFLGPGFDPADGASRIDLLTRSGENRFGAVRDAAGAALAVGVASFGDGWASVHGMRTAAAHRGQGLAGRVLAGLAQSAEDRGLTRVFLQVEEPNAPARSLYRRAGFRPAWRYFYWSKPPGQGA</sequence>
<feature type="domain" description="N-acetyltransferase" evidence="3">
    <location>
        <begin position="108"/>
        <end position="254"/>
    </location>
</feature>
<accession>A0ABW4N484</accession>
<dbReference type="InterPro" id="IPR000182">
    <property type="entry name" value="GNAT_dom"/>
</dbReference>
<evidence type="ECO:0000259" key="3">
    <source>
        <dbReference type="PROSITE" id="PS51186"/>
    </source>
</evidence>
<dbReference type="CDD" id="cd04301">
    <property type="entry name" value="NAT_SF"/>
    <property type="match status" value="1"/>
</dbReference>
<evidence type="ECO:0000313" key="4">
    <source>
        <dbReference type="EMBL" id="MFD1784751.1"/>
    </source>
</evidence>